<dbReference type="InterPro" id="IPR027417">
    <property type="entry name" value="P-loop_NTPase"/>
</dbReference>
<dbReference type="CDD" id="cd01384">
    <property type="entry name" value="MYSc_Myo11"/>
    <property type="match status" value="1"/>
</dbReference>
<dbReference type="GO" id="GO:0015629">
    <property type="term" value="C:actin cytoskeleton"/>
    <property type="evidence" value="ECO:0000318"/>
    <property type="project" value="GO_Central"/>
</dbReference>
<dbReference type="InterPro" id="IPR000048">
    <property type="entry name" value="IQ_motif_EF-hand-BS"/>
</dbReference>
<dbReference type="Gene3D" id="1.10.10.820">
    <property type="match status" value="1"/>
</dbReference>
<dbReference type="PROSITE" id="PS51456">
    <property type="entry name" value="MYOSIN_MOTOR"/>
    <property type="match status" value="1"/>
</dbReference>
<dbReference type="FunCoup" id="A0A0P0W5T6">
    <property type="interactions" value="757"/>
</dbReference>
<dbReference type="GO" id="GO:0005737">
    <property type="term" value="C:cytoplasm"/>
    <property type="evidence" value="ECO:0000318"/>
    <property type="project" value="GO_Central"/>
</dbReference>
<proteinExistence type="evidence at protein level"/>
<evidence type="ECO:0000256" key="4">
    <source>
        <dbReference type="ARBA" id="ARBA00022840"/>
    </source>
</evidence>
<evidence type="ECO:0000313" key="14">
    <source>
        <dbReference type="Proteomes" id="UP000059680"/>
    </source>
</evidence>
<dbReference type="STRING" id="39947.A0A0P0W5T6"/>
<dbReference type="SMR" id="A0A0P0W5T6"/>
<reference evidence="13 14" key="3">
    <citation type="journal article" date="2013" name="Rice">
        <title>Improvement of the Oryza sativa Nipponbare reference genome using next generation sequence and optical map data.</title>
        <authorList>
            <person name="Kawahara Y."/>
            <person name="de la Bastide M."/>
            <person name="Hamilton J.P."/>
            <person name="Kanamori H."/>
            <person name="McCombie W.R."/>
            <person name="Ouyang S."/>
            <person name="Schwartz D.C."/>
            <person name="Tanaka T."/>
            <person name="Wu J."/>
            <person name="Zhou S."/>
            <person name="Childs K.L."/>
            <person name="Davidson R.M."/>
            <person name="Lin H."/>
            <person name="Quesada-Ocampo L."/>
            <person name="Vaillancourt B."/>
            <person name="Sakai H."/>
            <person name="Lee S.S."/>
            <person name="Kim J."/>
            <person name="Numa H."/>
            <person name="Itoh T."/>
            <person name="Buell C.R."/>
            <person name="Matsumoto T."/>
        </authorList>
    </citation>
    <scope>NUCLEOTIDE SEQUENCE [LARGE SCALE GENOMIC DNA]</scope>
    <source>
        <strain evidence="14">cv. Nipponbare</strain>
    </source>
</reference>
<dbReference type="SMART" id="SM00015">
    <property type="entry name" value="IQ"/>
    <property type="match status" value="6"/>
</dbReference>
<dbReference type="PROSITE" id="PS50096">
    <property type="entry name" value="IQ"/>
    <property type="match status" value="6"/>
</dbReference>
<evidence type="ECO:0000256" key="2">
    <source>
        <dbReference type="ARBA" id="ARBA00022737"/>
    </source>
</evidence>
<feature type="coiled-coil region" evidence="11">
    <location>
        <begin position="748"/>
        <end position="854"/>
    </location>
</feature>
<dbReference type="OMA" id="WIMCKIN"/>
<dbReference type="Gene3D" id="3.30.70.1590">
    <property type="match status" value="1"/>
</dbReference>
<evidence type="ECO:0000256" key="10">
    <source>
        <dbReference type="PROSITE-ProRule" id="PRU00782"/>
    </source>
</evidence>
<dbReference type="Gramene" id="Os03t0860700-00">
    <property type="protein sequence ID" value="Os03t0860700-00"/>
    <property type="gene ID" value="Os03g0860700"/>
</dbReference>
<dbReference type="GO" id="GO:0000146">
    <property type="term" value="F:microfilament motor activity"/>
    <property type="evidence" value="ECO:0000318"/>
    <property type="project" value="GO_Central"/>
</dbReference>
<evidence type="ECO:0000256" key="7">
    <source>
        <dbReference type="ARBA" id="ARBA00023123"/>
    </source>
</evidence>
<keyword evidence="14" id="KW-1185">Reference proteome</keyword>
<evidence type="ECO:0000256" key="8">
    <source>
        <dbReference type="ARBA" id="ARBA00023175"/>
    </source>
</evidence>
<dbReference type="GO" id="GO:0007015">
    <property type="term" value="P:actin filament organization"/>
    <property type="evidence" value="ECO:0000318"/>
    <property type="project" value="GO_Central"/>
</dbReference>
<dbReference type="Pfam" id="PF00612">
    <property type="entry name" value="IQ"/>
    <property type="match status" value="3"/>
</dbReference>
<dbReference type="Gene3D" id="1.20.120.720">
    <property type="entry name" value="Myosin VI head, motor domain, U50 subdomain"/>
    <property type="match status" value="1"/>
</dbReference>
<dbReference type="PRINTS" id="PR00193">
    <property type="entry name" value="MYOSINHEAVY"/>
</dbReference>
<dbReference type="PaxDb" id="39947-A0A0P0W5T6"/>
<sequence>MINNRISQAILVSGESGAGKTESTKMLMQYLAFMGGKAQAEGRSVQQQILESNPVLEAFGNAKTVRNNNSSRFGKFVEIQFDDNGKISGAAIRTYLLERSRVCQISDPERNYHCFYMLCAAPSEDCKKYKLGEAKTFHYLNQSNCIELDGLDDSKEYTDTRRAMSIVGISSDEQDAIFRVVAAILHLGNVEFAEGSEADSSMPKDEKSQFHLRTAAELFMCDEKGLEESLCKRVMATRGESITKNLDPRAAALSRDALSRIVYSRLFDWLVNKINSSIGQDPDSKILIGVLDIYGFESFKTNSFEQFCINLTNEKLQQHFNQHVFKMEQEEYTKEEIDWSYIQFVDNQEILDLIEKKPGGIIALLDETCMLRNSTHETFAEKLYQKFKDNPHFSKPKFSRSDFTIHHYAGNVTYQTDLFLDKNIDYAVNEHQILLNASKCSFVSSLFPPCEESTKSTKFSSIGSSFKQQLQSLLETLSAIEPHYIRCIKPNNVLKPAIFENSNVLQQLRCGGVLEAIRISCLGYPTRRTFFEFINRFGILQPKVLGRSHDEVAATKMLLGKANLTGYQIGKTKVFLRAGQMAELDALRTEILGLSAKKIQTKVRSHVARKKYVMLQHFATQLQAVCRGTIARWRYETMRREAASLKIQTCYRKHCARKTYKEICSASTTIQSGLRGMAARHKLHFYRQTKAAVIIQSHCRCYLVLSNYKRMMKAIITTQCAWRGRVARRELRELKVAAKETGALQAAKSKLEKEVEELTWRLQLEKRIRADVEEAKAQENKKLQLQLQDLQMQLNDTKELLKREKESTKAEMEKTLVPEICVDTTQVNELTAENNRLKALVVSLETNIEEMKQKFGETDNVRDEWCKKATDAESQINELKSMMQRFLFH</sequence>
<dbReference type="Gene3D" id="1.20.58.530">
    <property type="match status" value="1"/>
</dbReference>
<evidence type="ECO:0007829" key="16">
    <source>
        <dbReference type="ProteomicsDB" id="A0A0P0W5T6"/>
    </source>
</evidence>
<dbReference type="GO" id="GO:0016459">
    <property type="term" value="C:myosin complex"/>
    <property type="evidence" value="ECO:0007669"/>
    <property type="project" value="UniProtKB-KW"/>
</dbReference>
<gene>
    <name evidence="13" type="ordered locus">Os03g0860700</name>
    <name evidence="13" type="ORF">OSNPB_030860700</name>
</gene>
<evidence type="ECO:0000256" key="3">
    <source>
        <dbReference type="ARBA" id="ARBA00022741"/>
    </source>
</evidence>
<dbReference type="GO" id="GO:0051015">
    <property type="term" value="F:actin filament binding"/>
    <property type="evidence" value="ECO:0000318"/>
    <property type="project" value="GO_Central"/>
</dbReference>
<name>A0A0P0W5T6_ORYSJ</name>
<dbReference type="GO" id="GO:0016020">
    <property type="term" value="C:membrane"/>
    <property type="evidence" value="ECO:0000318"/>
    <property type="project" value="GO_Central"/>
</dbReference>
<evidence type="ECO:0000256" key="11">
    <source>
        <dbReference type="SAM" id="Coils"/>
    </source>
</evidence>
<dbReference type="SUPFAM" id="SSF52540">
    <property type="entry name" value="P-loop containing nucleoside triphosphate hydrolases"/>
    <property type="match status" value="2"/>
</dbReference>
<dbReference type="Gene3D" id="1.20.5.190">
    <property type="match status" value="3"/>
</dbReference>
<evidence type="ECO:0000256" key="5">
    <source>
        <dbReference type="ARBA" id="ARBA00022860"/>
    </source>
</evidence>
<dbReference type="AlphaFoldDB" id="A0A0P0W5T6"/>
<evidence type="ECO:0000256" key="9">
    <source>
        <dbReference type="ARBA" id="ARBA00023203"/>
    </source>
</evidence>
<evidence type="ECO:0000256" key="1">
    <source>
        <dbReference type="ARBA" id="ARBA00008049"/>
    </source>
</evidence>
<dbReference type="EMBL" id="AP014959">
    <property type="protein sequence ID" value="BAS87485.1"/>
    <property type="molecule type" value="Genomic_DNA"/>
</dbReference>
<comment type="similarity">
    <text evidence="1">Belongs to the TRAFAC class myosin-kinesin ATPase superfamily. Myosin family. Plant myosin class XI subfamily.</text>
</comment>
<keyword evidence="4 10" id="KW-0067">ATP-binding</keyword>
<dbReference type="FunFam" id="1.20.5.190:FF:000001">
    <property type="entry name" value="unconventional myosin-Va"/>
    <property type="match status" value="1"/>
</dbReference>
<keyword evidence="3 10" id="KW-0547">Nucleotide-binding</keyword>
<keyword evidence="15 16" id="KW-1267">Proteomics identification</keyword>
<accession>A0A0P0W5T6</accession>
<dbReference type="PANTHER" id="PTHR13140">
    <property type="entry name" value="MYOSIN"/>
    <property type="match status" value="1"/>
</dbReference>
<dbReference type="GO" id="GO:0005524">
    <property type="term" value="F:ATP binding"/>
    <property type="evidence" value="ECO:0007669"/>
    <property type="project" value="UniProtKB-UniRule"/>
</dbReference>
<keyword evidence="5" id="KW-0112">Calmodulin-binding</keyword>
<dbReference type="GO" id="GO:0005516">
    <property type="term" value="F:calmodulin binding"/>
    <property type="evidence" value="ECO:0007669"/>
    <property type="project" value="UniProtKB-KW"/>
</dbReference>
<feature type="domain" description="Myosin motor" evidence="12">
    <location>
        <begin position="1"/>
        <end position="589"/>
    </location>
</feature>
<keyword evidence="6 11" id="KW-0175">Coiled coil</keyword>
<dbReference type="PANTHER" id="PTHR13140:SF697">
    <property type="entry name" value="OS03G0860700 PROTEIN"/>
    <property type="match status" value="1"/>
</dbReference>
<reference evidence="14" key="1">
    <citation type="journal article" date="2005" name="Nature">
        <title>The map-based sequence of the rice genome.</title>
        <authorList>
            <consortium name="International rice genome sequencing project (IRGSP)"/>
            <person name="Matsumoto T."/>
            <person name="Wu J."/>
            <person name="Kanamori H."/>
            <person name="Katayose Y."/>
            <person name="Fujisawa M."/>
            <person name="Namiki N."/>
            <person name="Mizuno H."/>
            <person name="Yamamoto K."/>
            <person name="Antonio B.A."/>
            <person name="Baba T."/>
            <person name="Sakata K."/>
            <person name="Nagamura Y."/>
            <person name="Aoki H."/>
            <person name="Arikawa K."/>
            <person name="Arita K."/>
            <person name="Bito T."/>
            <person name="Chiden Y."/>
            <person name="Fujitsuka N."/>
            <person name="Fukunaka R."/>
            <person name="Hamada M."/>
            <person name="Harada C."/>
            <person name="Hayashi A."/>
            <person name="Hijishita S."/>
            <person name="Honda M."/>
            <person name="Hosokawa S."/>
            <person name="Ichikawa Y."/>
            <person name="Idonuma A."/>
            <person name="Iijima M."/>
            <person name="Ikeda M."/>
            <person name="Ikeno M."/>
            <person name="Ito K."/>
            <person name="Ito S."/>
            <person name="Ito T."/>
            <person name="Ito Y."/>
            <person name="Ito Y."/>
            <person name="Iwabuchi A."/>
            <person name="Kamiya K."/>
            <person name="Karasawa W."/>
            <person name="Kurita K."/>
            <person name="Katagiri S."/>
            <person name="Kikuta A."/>
            <person name="Kobayashi H."/>
            <person name="Kobayashi N."/>
            <person name="Machita K."/>
            <person name="Maehara T."/>
            <person name="Masukawa M."/>
            <person name="Mizubayashi T."/>
            <person name="Mukai Y."/>
            <person name="Nagasaki H."/>
            <person name="Nagata Y."/>
            <person name="Naito S."/>
            <person name="Nakashima M."/>
            <person name="Nakama Y."/>
            <person name="Nakamichi Y."/>
            <person name="Nakamura M."/>
            <person name="Meguro A."/>
            <person name="Negishi M."/>
            <person name="Ohta I."/>
            <person name="Ohta T."/>
            <person name="Okamoto M."/>
            <person name="Ono N."/>
            <person name="Saji S."/>
            <person name="Sakaguchi M."/>
            <person name="Sakai K."/>
            <person name="Shibata M."/>
            <person name="Shimokawa T."/>
            <person name="Song J."/>
            <person name="Takazaki Y."/>
            <person name="Terasawa K."/>
            <person name="Tsugane M."/>
            <person name="Tsuji K."/>
            <person name="Ueda S."/>
            <person name="Waki K."/>
            <person name="Yamagata H."/>
            <person name="Yamamoto M."/>
            <person name="Yamamoto S."/>
            <person name="Yamane H."/>
            <person name="Yoshiki S."/>
            <person name="Yoshihara R."/>
            <person name="Yukawa K."/>
            <person name="Zhong H."/>
            <person name="Yano M."/>
            <person name="Yuan Q."/>
            <person name="Ouyang S."/>
            <person name="Liu J."/>
            <person name="Jones K.M."/>
            <person name="Gansberger K."/>
            <person name="Moffat K."/>
            <person name="Hill J."/>
            <person name="Bera J."/>
            <person name="Fadrosh D."/>
            <person name="Jin S."/>
            <person name="Johri S."/>
            <person name="Kim M."/>
            <person name="Overton L."/>
            <person name="Reardon M."/>
            <person name="Tsitrin T."/>
            <person name="Vuong H."/>
            <person name="Weaver B."/>
            <person name="Ciecko A."/>
            <person name="Tallon L."/>
            <person name="Jackson J."/>
            <person name="Pai G."/>
            <person name="Aken S.V."/>
            <person name="Utterback T."/>
            <person name="Reidmuller S."/>
            <person name="Feldblyum T."/>
            <person name="Hsiao J."/>
            <person name="Zismann V."/>
            <person name="Iobst S."/>
            <person name="de Vazeille A.R."/>
            <person name="Buell C.R."/>
            <person name="Ying K."/>
            <person name="Li Y."/>
            <person name="Lu T."/>
            <person name="Huang Y."/>
            <person name="Zhao Q."/>
            <person name="Feng Q."/>
            <person name="Zhang L."/>
            <person name="Zhu J."/>
            <person name="Weng Q."/>
            <person name="Mu J."/>
            <person name="Lu Y."/>
            <person name="Fan D."/>
            <person name="Liu Y."/>
            <person name="Guan J."/>
            <person name="Zhang Y."/>
            <person name="Yu S."/>
            <person name="Liu X."/>
            <person name="Zhang Y."/>
            <person name="Hong G."/>
            <person name="Han B."/>
            <person name="Choisne N."/>
            <person name="Demange N."/>
            <person name="Orjeda G."/>
            <person name="Samain S."/>
            <person name="Cattolico L."/>
            <person name="Pelletier E."/>
            <person name="Couloux A."/>
            <person name="Segurens B."/>
            <person name="Wincker P."/>
            <person name="D'Hont A."/>
            <person name="Scarpelli C."/>
            <person name="Weissenbach J."/>
            <person name="Salanoubat M."/>
            <person name="Quetier F."/>
            <person name="Yu Y."/>
            <person name="Kim H.R."/>
            <person name="Rambo T."/>
            <person name="Currie J."/>
            <person name="Collura K."/>
            <person name="Luo M."/>
            <person name="Yang T."/>
            <person name="Ammiraju J.S.S."/>
            <person name="Engler F."/>
            <person name="Soderlund C."/>
            <person name="Wing R.A."/>
            <person name="Palmer L.E."/>
            <person name="de la Bastide M."/>
            <person name="Spiegel L."/>
            <person name="Nascimento L."/>
            <person name="Zutavern T."/>
            <person name="O'Shaughnessy A."/>
            <person name="Dike S."/>
            <person name="Dedhia N."/>
            <person name="Preston R."/>
            <person name="Balija V."/>
            <person name="McCombie W.R."/>
            <person name="Chow T."/>
            <person name="Chen H."/>
            <person name="Chung M."/>
            <person name="Chen C."/>
            <person name="Shaw J."/>
            <person name="Wu H."/>
            <person name="Hsiao K."/>
            <person name="Chao Y."/>
            <person name="Chu M."/>
            <person name="Cheng C."/>
            <person name="Hour A."/>
            <person name="Lee P."/>
            <person name="Lin S."/>
            <person name="Lin Y."/>
            <person name="Liou J."/>
            <person name="Liu S."/>
            <person name="Hsing Y."/>
            <person name="Raghuvanshi S."/>
            <person name="Mohanty A."/>
            <person name="Bharti A.K."/>
            <person name="Gaur A."/>
            <person name="Gupta V."/>
            <person name="Kumar D."/>
            <person name="Ravi V."/>
            <person name="Vij S."/>
            <person name="Kapur A."/>
            <person name="Khurana P."/>
            <person name="Khurana P."/>
            <person name="Khurana J.P."/>
            <person name="Tyagi A.K."/>
            <person name="Gaikwad K."/>
            <person name="Singh A."/>
            <person name="Dalal V."/>
            <person name="Srivastava S."/>
            <person name="Dixit A."/>
            <person name="Pal A.K."/>
            <person name="Ghazi I.A."/>
            <person name="Yadav M."/>
            <person name="Pandit A."/>
            <person name="Bhargava A."/>
            <person name="Sureshbabu K."/>
            <person name="Batra K."/>
            <person name="Sharma T.R."/>
            <person name="Mohapatra T."/>
            <person name="Singh N.K."/>
            <person name="Messing J."/>
            <person name="Nelson A.B."/>
            <person name="Fuks G."/>
            <person name="Kavchok S."/>
            <person name="Keizer G."/>
            <person name="Linton E."/>
            <person name="Llaca V."/>
            <person name="Song R."/>
            <person name="Tanyolac B."/>
            <person name="Young S."/>
            <person name="Ho-Il K."/>
            <person name="Hahn J.H."/>
            <person name="Sangsakoo G."/>
            <person name="Vanavichit A."/>
            <person name="de Mattos Luiz.A.T."/>
            <person name="Zimmer P.D."/>
            <person name="Malone G."/>
            <person name="Dellagostin O."/>
            <person name="de Oliveira A.C."/>
            <person name="Bevan M."/>
            <person name="Bancroft I."/>
            <person name="Minx P."/>
            <person name="Cordum H."/>
            <person name="Wilson R."/>
            <person name="Cheng Z."/>
            <person name="Jin W."/>
            <person name="Jiang J."/>
            <person name="Leong S.A."/>
            <person name="Iwama H."/>
            <person name="Gojobori T."/>
            <person name="Itoh T."/>
            <person name="Niimura Y."/>
            <person name="Fujii Y."/>
            <person name="Habara T."/>
            <person name="Sakai H."/>
            <person name="Sato Y."/>
            <person name="Wilson G."/>
            <person name="Kumar K."/>
            <person name="McCouch S."/>
            <person name="Juretic N."/>
            <person name="Hoen D."/>
            <person name="Wright S."/>
            <person name="Bruskiewich R."/>
            <person name="Bureau T."/>
            <person name="Miyao A."/>
            <person name="Hirochika H."/>
            <person name="Nishikawa T."/>
            <person name="Kadowaki K."/>
            <person name="Sugiura M."/>
            <person name="Burr B."/>
            <person name="Sasaki T."/>
        </authorList>
    </citation>
    <scope>NUCLEOTIDE SEQUENCE [LARGE SCALE GENOMIC DNA]</scope>
    <source>
        <strain evidence="14">cv. Nipponbare</strain>
    </source>
</reference>
<dbReference type="InterPro" id="IPR036018">
    <property type="entry name" value="MYSc_Myo11"/>
</dbReference>
<dbReference type="Proteomes" id="UP000059680">
    <property type="component" value="Chromosome 3"/>
</dbReference>
<keyword evidence="2" id="KW-0677">Repeat</keyword>
<keyword evidence="7 10" id="KW-0518">Myosin</keyword>
<evidence type="ECO:0000256" key="6">
    <source>
        <dbReference type="ARBA" id="ARBA00023054"/>
    </source>
</evidence>
<evidence type="ECO:0007829" key="15">
    <source>
        <dbReference type="PeptideAtlas" id="A0A0P0W5T6"/>
    </source>
</evidence>
<reference evidence="13 14" key="2">
    <citation type="journal article" date="2013" name="Plant Cell Physiol.">
        <title>Rice Annotation Project Database (RAP-DB): an integrative and interactive database for rice genomics.</title>
        <authorList>
            <person name="Sakai H."/>
            <person name="Lee S.S."/>
            <person name="Tanaka T."/>
            <person name="Numa H."/>
            <person name="Kim J."/>
            <person name="Kawahara Y."/>
            <person name="Wakimoto H."/>
            <person name="Yang C.C."/>
            <person name="Iwamoto M."/>
            <person name="Abe T."/>
            <person name="Yamada Y."/>
            <person name="Muto A."/>
            <person name="Inokuchi H."/>
            <person name="Ikemura T."/>
            <person name="Matsumoto T."/>
            <person name="Sasaki T."/>
            <person name="Itoh T."/>
        </authorList>
    </citation>
    <scope>NUCLEOTIDE SEQUENCE [LARGE SCALE GENOMIC DNA]</scope>
    <source>
        <strain evidence="14">cv. Nipponbare</strain>
    </source>
</reference>
<dbReference type="Gene3D" id="3.40.850.10">
    <property type="entry name" value="Kinesin motor domain"/>
    <property type="match status" value="1"/>
</dbReference>
<evidence type="ECO:0000313" key="13">
    <source>
        <dbReference type="EMBL" id="BAS87485.1"/>
    </source>
</evidence>
<dbReference type="eggNOG" id="KOG0160">
    <property type="taxonomic scope" value="Eukaryota"/>
</dbReference>
<dbReference type="InterPro" id="IPR001609">
    <property type="entry name" value="Myosin_head_motor_dom-like"/>
</dbReference>
<feature type="region of interest" description="Actin-binding" evidence="10">
    <location>
        <begin position="470"/>
        <end position="492"/>
    </location>
</feature>
<dbReference type="FunFam" id="1.10.10.820:FF:000001">
    <property type="entry name" value="Myosin heavy chain"/>
    <property type="match status" value="1"/>
</dbReference>
<feature type="binding site" evidence="10">
    <location>
        <begin position="14"/>
        <end position="21"/>
    </location>
    <ligand>
        <name>ATP</name>
        <dbReference type="ChEBI" id="CHEBI:30616"/>
    </ligand>
</feature>
<evidence type="ECO:0000259" key="12">
    <source>
        <dbReference type="PROSITE" id="PS51456"/>
    </source>
</evidence>
<dbReference type="SMART" id="SM00242">
    <property type="entry name" value="MYSc"/>
    <property type="match status" value="1"/>
</dbReference>
<dbReference type="FunFam" id="1.20.120.720:FF:000011">
    <property type="entry name" value="Myosin 2"/>
    <property type="match status" value="1"/>
</dbReference>
<dbReference type="InterPro" id="IPR036961">
    <property type="entry name" value="Kinesin_motor_dom_sf"/>
</dbReference>
<dbReference type="GO" id="GO:0030048">
    <property type="term" value="P:actin filament-based movement"/>
    <property type="evidence" value="ECO:0007669"/>
    <property type="project" value="UniProtKB-ARBA"/>
</dbReference>
<dbReference type="InParanoid" id="A0A0P0W5T6"/>
<keyword evidence="9 10" id="KW-0009">Actin-binding</keyword>
<dbReference type="Pfam" id="PF00063">
    <property type="entry name" value="Myosin_head"/>
    <property type="match status" value="1"/>
</dbReference>
<organism evidence="13 14">
    <name type="scientific">Oryza sativa subsp. japonica</name>
    <name type="common">Rice</name>
    <dbReference type="NCBI Taxonomy" id="39947"/>
    <lineage>
        <taxon>Eukaryota</taxon>
        <taxon>Viridiplantae</taxon>
        <taxon>Streptophyta</taxon>
        <taxon>Embryophyta</taxon>
        <taxon>Tracheophyta</taxon>
        <taxon>Spermatophyta</taxon>
        <taxon>Magnoliopsida</taxon>
        <taxon>Liliopsida</taxon>
        <taxon>Poales</taxon>
        <taxon>Poaceae</taxon>
        <taxon>BOP clade</taxon>
        <taxon>Oryzoideae</taxon>
        <taxon>Oryzeae</taxon>
        <taxon>Oryzinae</taxon>
        <taxon>Oryza</taxon>
        <taxon>Oryza sativa</taxon>
    </lineage>
</organism>
<keyword evidence="8 10" id="KW-0505">Motor protein</keyword>
<protein>
    <submittedName>
        <fullName evidence="13">Os03g0860700 protein</fullName>
    </submittedName>
</protein>